<accession>A0ABW0FFN8</accession>
<evidence type="ECO:0000313" key="5">
    <source>
        <dbReference type="Proteomes" id="UP001595937"/>
    </source>
</evidence>
<keyword evidence="1" id="KW-0862">Zinc</keyword>
<dbReference type="Pfam" id="PF04434">
    <property type="entry name" value="SWIM"/>
    <property type="match status" value="1"/>
</dbReference>
<keyword evidence="1" id="KW-0479">Metal-binding</keyword>
<name>A0ABW0FFN8_9MICO</name>
<keyword evidence="1" id="KW-0863">Zinc-finger</keyword>
<evidence type="ECO:0000259" key="3">
    <source>
        <dbReference type="PROSITE" id="PS50966"/>
    </source>
</evidence>
<feature type="region of interest" description="Disordered" evidence="2">
    <location>
        <begin position="95"/>
        <end position="127"/>
    </location>
</feature>
<evidence type="ECO:0000256" key="1">
    <source>
        <dbReference type="PROSITE-ProRule" id="PRU00325"/>
    </source>
</evidence>
<evidence type="ECO:0000313" key="4">
    <source>
        <dbReference type="EMBL" id="MFC5297145.1"/>
    </source>
</evidence>
<organism evidence="4 5">
    <name type="scientific">Brachybacterium tyrofermentans</name>
    <dbReference type="NCBI Taxonomy" id="47848"/>
    <lineage>
        <taxon>Bacteria</taxon>
        <taxon>Bacillati</taxon>
        <taxon>Actinomycetota</taxon>
        <taxon>Actinomycetes</taxon>
        <taxon>Micrococcales</taxon>
        <taxon>Dermabacteraceae</taxon>
        <taxon>Brachybacterium</taxon>
    </lineage>
</organism>
<evidence type="ECO:0000256" key="2">
    <source>
        <dbReference type="SAM" id="MobiDB-lite"/>
    </source>
</evidence>
<dbReference type="EMBL" id="JBHSLN010000019">
    <property type="protein sequence ID" value="MFC5297145.1"/>
    <property type="molecule type" value="Genomic_DNA"/>
</dbReference>
<dbReference type="InterPro" id="IPR007527">
    <property type="entry name" value="Znf_SWIM"/>
</dbReference>
<dbReference type="GeneID" id="303298700"/>
<dbReference type="RefSeq" id="WP_343925793.1">
    <property type="nucleotide sequence ID" value="NZ_BAAAIR010000047.1"/>
</dbReference>
<gene>
    <name evidence="4" type="ORF">ACFPK8_06445</name>
</gene>
<dbReference type="Proteomes" id="UP001595937">
    <property type="component" value="Unassembled WGS sequence"/>
</dbReference>
<comment type="caution">
    <text evidence="4">The sequence shown here is derived from an EMBL/GenBank/DDBJ whole genome shotgun (WGS) entry which is preliminary data.</text>
</comment>
<feature type="domain" description="SWIM-type" evidence="3">
    <location>
        <begin position="52"/>
        <end position="89"/>
    </location>
</feature>
<reference evidence="5" key="1">
    <citation type="journal article" date="2019" name="Int. J. Syst. Evol. Microbiol.">
        <title>The Global Catalogue of Microorganisms (GCM) 10K type strain sequencing project: providing services to taxonomists for standard genome sequencing and annotation.</title>
        <authorList>
            <consortium name="The Broad Institute Genomics Platform"/>
            <consortium name="The Broad Institute Genome Sequencing Center for Infectious Disease"/>
            <person name="Wu L."/>
            <person name="Ma J."/>
        </authorList>
    </citation>
    <scope>NUCLEOTIDE SEQUENCE [LARGE SCALE GENOMIC DNA]</scope>
    <source>
        <strain evidence="5">CGMCC 1.16455</strain>
    </source>
</reference>
<keyword evidence="5" id="KW-1185">Reference proteome</keyword>
<protein>
    <submittedName>
        <fullName evidence="4">SWIM zinc finger domain-containing protein</fullName>
    </submittedName>
</protein>
<proteinExistence type="predicted"/>
<sequence length="584" mass="63968">MRKSEISVDVLSDRVGDVLFERGRRYAADGRVRLLGHTTRHVAAVVTGSEDYEVEIELAERGFLGSCTCPFAEDWDVCKHMVAVLLRWLEVDSEDTPDVSGSSSPEPEVTVVGSASGEGTRDVEPRAGDEEDELLRAHLAQLPVGRLVGELLAATRVDAMLRARLLVEAGAPAATAFDEAPLRSALVEAFSVEGFVHYRDAGDYFWGIGEVLDEVGELIEEGFAASAARLTLFALDLVGEFGQCADDSDGGLVMVLQQIEEIHLRASKSVAPDPDALAATLVEQAVDSWTEVFFDAAWEYAEILGEGGLHTYRDLLAERWRGLPARGEQEDGGRFAVRYLREQVAEVLGGTDQLIEVLTEHAEVSHDYLRIAGLLHREGRADAALEWIDRGLGTCGSDASLLELAASIHREAGRVDLAGELLWKNFTDAPGTFTYRSLKSGTGADFTRWRDRALSVLKELGTCSRGGDCTALVSSLLWEGDIDGAWVAAQEGGCRSSLWLELARARARTNPSDALPILMREAERAVDGAQRSAYRCAAELLHEARDVARRASGLEHFDRHVREMRERNRRRPALQDEFTRAGLP</sequence>
<dbReference type="PROSITE" id="PS50966">
    <property type="entry name" value="ZF_SWIM"/>
    <property type="match status" value="1"/>
</dbReference>